<dbReference type="GO" id="GO:0016787">
    <property type="term" value="F:hydrolase activity"/>
    <property type="evidence" value="ECO:0007669"/>
    <property type="project" value="UniProtKB-KW"/>
</dbReference>
<dbReference type="Pfam" id="PF01738">
    <property type="entry name" value="DLH"/>
    <property type="match status" value="1"/>
</dbReference>
<dbReference type="PANTHER" id="PTHR17630:SF44">
    <property type="entry name" value="PROTEIN AIM2"/>
    <property type="match status" value="1"/>
</dbReference>
<gene>
    <name evidence="2" type="ORF">O9K51_08281</name>
</gene>
<evidence type="ECO:0000259" key="1">
    <source>
        <dbReference type="Pfam" id="PF01738"/>
    </source>
</evidence>
<dbReference type="Proteomes" id="UP001163105">
    <property type="component" value="Unassembled WGS sequence"/>
</dbReference>
<proteinExistence type="predicted"/>
<dbReference type="SUPFAM" id="SSF53474">
    <property type="entry name" value="alpha/beta-Hydrolases"/>
    <property type="match status" value="1"/>
</dbReference>
<dbReference type="InterPro" id="IPR002925">
    <property type="entry name" value="Dienelactn_hydro"/>
</dbReference>
<sequence length="252" mass="27099">MSSHPPGSCCSVGTLFEGTPTGQDIKIGDGKIDAYVAKAPEGKARPGAGILYVPDVIGIWQNSKLMADNFAASGYTTLVIDLFNGDPVPINPTQPFDFMKWMTQGSDGKNPHTTEQVDPIVLAGIEALKGLGVSKIAAVGYCFGAKYVVRHYKSGISAGFLAHPSFVTDEELAGIEGPLSIAAAETDSIFPTDKRHKSEEILIKTGKPYQINLYSGVEHGFAVRGKLDVQVQKFAKEQAFRQAVTWFDEFLA</sequence>
<feature type="domain" description="Dienelactone hydrolase" evidence="1">
    <location>
        <begin position="32"/>
        <end position="250"/>
    </location>
</feature>
<organism evidence="2 3">
    <name type="scientific">Purpureocillium lavendulum</name>
    <dbReference type="NCBI Taxonomy" id="1247861"/>
    <lineage>
        <taxon>Eukaryota</taxon>
        <taxon>Fungi</taxon>
        <taxon>Dikarya</taxon>
        <taxon>Ascomycota</taxon>
        <taxon>Pezizomycotina</taxon>
        <taxon>Sordariomycetes</taxon>
        <taxon>Hypocreomycetidae</taxon>
        <taxon>Hypocreales</taxon>
        <taxon>Ophiocordycipitaceae</taxon>
        <taxon>Purpureocillium</taxon>
    </lineage>
</organism>
<name>A0AB34FHK6_9HYPO</name>
<dbReference type="Gene3D" id="3.40.50.1820">
    <property type="entry name" value="alpha/beta hydrolase"/>
    <property type="match status" value="1"/>
</dbReference>
<dbReference type="InterPro" id="IPR029058">
    <property type="entry name" value="AB_hydrolase_fold"/>
</dbReference>
<protein>
    <submittedName>
        <fullName evidence="2">Dienelactone hydrolase</fullName>
    </submittedName>
</protein>
<dbReference type="AlphaFoldDB" id="A0AB34FHK6"/>
<comment type="caution">
    <text evidence="2">The sequence shown here is derived from an EMBL/GenBank/DDBJ whole genome shotgun (WGS) entry which is preliminary data.</text>
</comment>
<evidence type="ECO:0000313" key="3">
    <source>
        <dbReference type="Proteomes" id="UP001163105"/>
    </source>
</evidence>
<reference evidence="2" key="1">
    <citation type="submission" date="2023-01" db="EMBL/GenBank/DDBJ databases">
        <title>The growth and conidiation of Purpureocillium lavendulum are regulated by nitrogen source and histone H3K14 acetylation.</title>
        <authorList>
            <person name="Tang P."/>
            <person name="Han J."/>
            <person name="Zhang C."/>
            <person name="Tang P."/>
            <person name="Qi F."/>
            <person name="Zhang K."/>
            <person name="Liang L."/>
        </authorList>
    </citation>
    <scope>NUCLEOTIDE SEQUENCE</scope>
    <source>
        <strain evidence="2">YMF1.00683</strain>
    </source>
</reference>
<evidence type="ECO:0000313" key="2">
    <source>
        <dbReference type="EMBL" id="KAJ6438879.1"/>
    </source>
</evidence>
<keyword evidence="2" id="KW-0378">Hydrolase</keyword>
<dbReference type="PANTHER" id="PTHR17630">
    <property type="entry name" value="DIENELACTONE HYDROLASE"/>
    <property type="match status" value="1"/>
</dbReference>
<dbReference type="EMBL" id="JAQHRD010000007">
    <property type="protein sequence ID" value="KAJ6438879.1"/>
    <property type="molecule type" value="Genomic_DNA"/>
</dbReference>
<accession>A0AB34FHK6</accession>
<keyword evidence="3" id="KW-1185">Reference proteome</keyword>